<keyword evidence="3" id="KW-1133">Transmembrane helix</keyword>
<name>A0ABU7ASQ0_9TELE</name>
<dbReference type="InterPro" id="IPR050413">
    <property type="entry name" value="TCR_beta_variable"/>
</dbReference>
<dbReference type="SUPFAM" id="SSF48726">
    <property type="entry name" value="Immunoglobulin"/>
    <property type="match status" value="1"/>
</dbReference>
<keyword evidence="1" id="KW-0732">Signal</keyword>
<protein>
    <recommendedName>
        <fullName evidence="4">Ig-like domain-containing protein</fullName>
    </recommendedName>
</protein>
<gene>
    <name evidence="5" type="ORF">ATANTOWER_023403</name>
</gene>
<keyword evidence="6" id="KW-1185">Reference proteome</keyword>
<keyword evidence="2" id="KW-0391">Immunity</keyword>
<keyword evidence="3" id="KW-0472">Membrane</keyword>
<dbReference type="Gene3D" id="2.60.40.10">
    <property type="entry name" value="Immunoglobulins"/>
    <property type="match status" value="1"/>
</dbReference>
<proteinExistence type="predicted"/>
<keyword evidence="3" id="KW-0812">Transmembrane</keyword>
<feature type="domain" description="Ig-like" evidence="4">
    <location>
        <begin position="28"/>
        <end position="136"/>
    </location>
</feature>
<dbReference type="PANTHER" id="PTHR23268">
    <property type="entry name" value="T-CELL RECEPTOR BETA CHAIN"/>
    <property type="match status" value="1"/>
</dbReference>
<dbReference type="SMART" id="SM00406">
    <property type="entry name" value="IGv"/>
    <property type="match status" value="1"/>
</dbReference>
<evidence type="ECO:0000256" key="1">
    <source>
        <dbReference type="ARBA" id="ARBA00022729"/>
    </source>
</evidence>
<dbReference type="InterPro" id="IPR007110">
    <property type="entry name" value="Ig-like_dom"/>
</dbReference>
<sequence length="136" mass="15514">MRASLIGSHLNYFNMFFIVCMFIFPHLPEINGTSDSKHVNQTPFFIIRETGESVDREINCSHNIPNHDVILWYKQDEHKALKLLGYLDVKFVNLEEDVKGKISFGGDARKQSSLTISNLTLKDSAVYFCAARLAQC</sequence>
<organism evidence="5 6">
    <name type="scientific">Ataeniobius toweri</name>
    <dbReference type="NCBI Taxonomy" id="208326"/>
    <lineage>
        <taxon>Eukaryota</taxon>
        <taxon>Metazoa</taxon>
        <taxon>Chordata</taxon>
        <taxon>Craniata</taxon>
        <taxon>Vertebrata</taxon>
        <taxon>Euteleostomi</taxon>
        <taxon>Actinopterygii</taxon>
        <taxon>Neopterygii</taxon>
        <taxon>Teleostei</taxon>
        <taxon>Neoteleostei</taxon>
        <taxon>Acanthomorphata</taxon>
        <taxon>Ovalentaria</taxon>
        <taxon>Atherinomorphae</taxon>
        <taxon>Cyprinodontiformes</taxon>
        <taxon>Goodeidae</taxon>
        <taxon>Ataeniobius</taxon>
    </lineage>
</organism>
<dbReference type="Proteomes" id="UP001345963">
    <property type="component" value="Unassembled WGS sequence"/>
</dbReference>
<dbReference type="InterPro" id="IPR013106">
    <property type="entry name" value="Ig_V-set"/>
</dbReference>
<reference evidence="5 6" key="1">
    <citation type="submission" date="2021-07" db="EMBL/GenBank/DDBJ databases">
        <authorList>
            <person name="Palmer J.M."/>
        </authorList>
    </citation>
    <scope>NUCLEOTIDE SEQUENCE [LARGE SCALE GENOMIC DNA]</scope>
    <source>
        <strain evidence="5 6">AT_MEX2019</strain>
        <tissue evidence="5">Muscle</tissue>
    </source>
</reference>
<dbReference type="CDD" id="cd00099">
    <property type="entry name" value="IgV"/>
    <property type="match status" value="1"/>
</dbReference>
<accession>A0ABU7ASQ0</accession>
<feature type="transmembrane region" description="Helical" evidence="3">
    <location>
        <begin position="12"/>
        <end position="28"/>
    </location>
</feature>
<evidence type="ECO:0000313" key="5">
    <source>
        <dbReference type="EMBL" id="MED6240568.1"/>
    </source>
</evidence>
<dbReference type="PROSITE" id="PS50835">
    <property type="entry name" value="IG_LIKE"/>
    <property type="match status" value="1"/>
</dbReference>
<dbReference type="EMBL" id="JAHUTI010024869">
    <property type="protein sequence ID" value="MED6240568.1"/>
    <property type="molecule type" value="Genomic_DNA"/>
</dbReference>
<evidence type="ECO:0000259" key="4">
    <source>
        <dbReference type="PROSITE" id="PS50835"/>
    </source>
</evidence>
<evidence type="ECO:0000313" key="6">
    <source>
        <dbReference type="Proteomes" id="UP001345963"/>
    </source>
</evidence>
<dbReference type="InterPro" id="IPR013783">
    <property type="entry name" value="Ig-like_fold"/>
</dbReference>
<dbReference type="PANTHER" id="PTHR23268:SF102">
    <property type="entry name" value="IMMUNOGLOBULIN V-SET DOMAIN-CONTAINING PROTEIN"/>
    <property type="match status" value="1"/>
</dbReference>
<dbReference type="Pfam" id="PF07686">
    <property type="entry name" value="V-set"/>
    <property type="match status" value="1"/>
</dbReference>
<dbReference type="InterPro" id="IPR036179">
    <property type="entry name" value="Ig-like_dom_sf"/>
</dbReference>
<evidence type="ECO:0000256" key="3">
    <source>
        <dbReference type="SAM" id="Phobius"/>
    </source>
</evidence>
<evidence type="ECO:0000256" key="2">
    <source>
        <dbReference type="ARBA" id="ARBA00022859"/>
    </source>
</evidence>
<comment type="caution">
    <text evidence="5">The sequence shown here is derived from an EMBL/GenBank/DDBJ whole genome shotgun (WGS) entry which is preliminary data.</text>
</comment>